<organism evidence="1 2">
    <name type="scientific">Chitinophaga silvisoli</name>
    <dbReference type="NCBI Taxonomy" id="2291814"/>
    <lineage>
        <taxon>Bacteria</taxon>
        <taxon>Pseudomonadati</taxon>
        <taxon>Bacteroidota</taxon>
        <taxon>Chitinophagia</taxon>
        <taxon>Chitinophagales</taxon>
        <taxon>Chitinophagaceae</taxon>
        <taxon>Chitinophaga</taxon>
    </lineage>
</organism>
<reference evidence="1 2" key="1">
    <citation type="submission" date="2018-08" db="EMBL/GenBank/DDBJ databases">
        <title>Chitinophaga sp. K20C18050901, a novel bacterium isolated from forest soil.</title>
        <authorList>
            <person name="Wang C."/>
        </authorList>
    </citation>
    <scope>NUCLEOTIDE SEQUENCE [LARGE SCALE GENOMIC DNA]</scope>
    <source>
        <strain evidence="1 2">K20C18050901</strain>
    </source>
</reference>
<dbReference type="AlphaFoldDB" id="A0A3E1NMS1"/>
<protein>
    <submittedName>
        <fullName evidence="1">Uncharacterized protein</fullName>
    </submittedName>
</protein>
<dbReference type="Proteomes" id="UP000261174">
    <property type="component" value="Unassembled WGS sequence"/>
</dbReference>
<sequence length="65" mass="7738">MTETIDVEEDKTGLIPMGKKVTTYYEYKPSKIIKIQQERLLYRTEDKKFVCQTVAPRLVERNSRK</sequence>
<proteinExistence type="predicted"/>
<accession>A0A3E1NMS1</accession>
<gene>
    <name evidence="1" type="ORF">DXN04_33855</name>
</gene>
<name>A0A3E1NMS1_9BACT</name>
<comment type="caution">
    <text evidence="1">The sequence shown here is derived from an EMBL/GenBank/DDBJ whole genome shotgun (WGS) entry which is preliminary data.</text>
</comment>
<keyword evidence="2" id="KW-1185">Reference proteome</keyword>
<dbReference type="EMBL" id="QTJV01000034">
    <property type="protein sequence ID" value="RFM29212.1"/>
    <property type="molecule type" value="Genomic_DNA"/>
</dbReference>
<evidence type="ECO:0000313" key="2">
    <source>
        <dbReference type="Proteomes" id="UP000261174"/>
    </source>
</evidence>
<evidence type="ECO:0000313" key="1">
    <source>
        <dbReference type="EMBL" id="RFM29212.1"/>
    </source>
</evidence>